<protein>
    <submittedName>
        <fullName evidence="8">1-acyl-sn-glycerol-3-phosphate acyltransferase</fullName>
    </submittedName>
</protein>
<gene>
    <name evidence="8" type="ORF">GEV47_11660</name>
</gene>
<dbReference type="SMART" id="SM00563">
    <property type="entry name" value="PlsC"/>
    <property type="match status" value="1"/>
</dbReference>
<keyword evidence="2" id="KW-0444">Lipid biosynthesis</keyword>
<reference evidence="8 9" key="1">
    <citation type="submission" date="2019-10" db="EMBL/GenBank/DDBJ databases">
        <title>Glaciimonas soli sp. nov., a psychrophilic bacterium isolated from the forest soil of a high elevation mountain in Taiwan.</title>
        <authorList>
            <person name="Wang L.-T."/>
            <person name="Shieh W.Y."/>
        </authorList>
    </citation>
    <scope>NUCLEOTIDE SEQUENCE [LARGE SCALE GENOMIC DNA]</scope>
    <source>
        <strain evidence="8 9">GS1</strain>
    </source>
</reference>
<dbReference type="PANTHER" id="PTHR10434">
    <property type="entry name" value="1-ACYL-SN-GLYCEROL-3-PHOSPHATE ACYLTRANSFERASE"/>
    <property type="match status" value="1"/>
</dbReference>
<name>A0A843YVS4_9BURK</name>
<comment type="caution">
    <text evidence="8">The sequence shown here is derived from an EMBL/GenBank/DDBJ whole genome shotgun (WGS) entry which is preliminary data.</text>
</comment>
<dbReference type="GO" id="GO:0003841">
    <property type="term" value="F:1-acylglycerol-3-phosphate O-acyltransferase activity"/>
    <property type="evidence" value="ECO:0007669"/>
    <property type="project" value="TreeGrafter"/>
</dbReference>
<evidence type="ECO:0000313" key="9">
    <source>
        <dbReference type="Proteomes" id="UP000451565"/>
    </source>
</evidence>
<dbReference type="RefSeq" id="WP_153234960.1">
    <property type="nucleotide sequence ID" value="NZ_WINI01000006.1"/>
</dbReference>
<evidence type="ECO:0000256" key="1">
    <source>
        <dbReference type="ARBA" id="ARBA00005189"/>
    </source>
</evidence>
<organism evidence="8 9">
    <name type="scientific">Glaciimonas soli</name>
    <dbReference type="NCBI Taxonomy" id="2590999"/>
    <lineage>
        <taxon>Bacteria</taxon>
        <taxon>Pseudomonadati</taxon>
        <taxon>Pseudomonadota</taxon>
        <taxon>Betaproteobacteria</taxon>
        <taxon>Burkholderiales</taxon>
        <taxon>Oxalobacteraceae</taxon>
        <taxon>Glaciimonas</taxon>
    </lineage>
</organism>
<dbReference type="CDD" id="cd07989">
    <property type="entry name" value="LPLAT_AGPAT-like"/>
    <property type="match status" value="1"/>
</dbReference>
<keyword evidence="6" id="KW-0812">Transmembrane</keyword>
<dbReference type="GO" id="GO:0006654">
    <property type="term" value="P:phosphatidic acid biosynthetic process"/>
    <property type="evidence" value="ECO:0007669"/>
    <property type="project" value="TreeGrafter"/>
</dbReference>
<evidence type="ECO:0000313" key="8">
    <source>
        <dbReference type="EMBL" id="MQR01332.1"/>
    </source>
</evidence>
<keyword evidence="3 8" id="KW-0808">Transferase</keyword>
<feature type="domain" description="Phospholipid/glycerol acyltransferase" evidence="7">
    <location>
        <begin position="68"/>
        <end position="180"/>
    </location>
</feature>
<keyword evidence="6" id="KW-0472">Membrane</keyword>
<keyword evidence="5 8" id="KW-0012">Acyltransferase</keyword>
<evidence type="ECO:0000256" key="6">
    <source>
        <dbReference type="SAM" id="Phobius"/>
    </source>
</evidence>
<evidence type="ECO:0000256" key="5">
    <source>
        <dbReference type="ARBA" id="ARBA00023315"/>
    </source>
</evidence>
<sequence length="250" mass="27373">MRFVLFCRLLRVILHLIAGLSTCAFIFPFIGTAGRGRLIRRWSIKLLDICRVSVQLHNPAQLAAASHALIVANHVSWLDIFVINSVQSCRFVAKSDIRSWPLIGWLCDKSGTIFIARGKQSDVRRIFQGLVHSIQAGERVAFFPEGTTAAQGGVLPFHANLFEAAIDAQAQIQPYAVRYLNADGSLHPAADFIGDMTFAQSMVTILKAPAMQAELIQLTPLTSTSKHRRELATMAHASIAAALGQTKEAL</sequence>
<dbReference type="OrthoDB" id="9806880at2"/>
<dbReference type="AlphaFoldDB" id="A0A843YVS4"/>
<dbReference type="SUPFAM" id="SSF69593">
    <property type="entry name" value="Glycerol-3-phosphate (1)-acyltransferase"/>
    <property type="match status" value="1"/>
</dbReference>
<evidence type="ECO:0000256" key="3">
    <source>
        <dbReference type="ARBA" id="ARBA00022679"/>
    </source>
</evidence>
<accession>A0A843YVS4</accession>
<keyword evidence="6" id="KW-1133">Transmembrane helix</keyword>
<comment type="pathway">
    <text evidence="1">Lipid metabolism.</text>
</comment>
<keyword evidence="9" id="KW-1185">Reference proteome</keyword>
<dbReference type="Pfam" id="PF01553">
    <property type="entry name" value="Acyltransferase"/>
    <property type="match status" value="1"/>
</dbReference>
<proteinExistence type="predicted"/>
<feature type="transmembrane region" description="Helical" evidence="6">
    <location>
        <begin position="12"/>
        <end position="31"/>
    </location>
</feature>
<dbReference type="EMBL" id="WINI01000006">
    <property type="protein sequence ID" value="MQR01332.1"/>
    <property type="molecule type" value="Genomic_DNA"/>
</dbReference>
<dbReference type="Proteomes" id="UP000451565">
    <property type="component" value="Unassembled WGS sequence"/>
</dbReference>
<evidence type="ECO:0000259" key="7">
    <source>
        <dbReference type="SMART" id="SM00563"/>
    </source>
</evidence>
<keyword evidence="4" id="KW-0443">Lipid metabolism</keyword>
<dbReference type="PANTHER" id="PTHR10434:SF64">
    <property type="entry name" value="1-ACYL-SN-GLYCEROL-3-PHOSPHATE ACYLTRANSFERASE-RELATED"/>
    <property type="match status" value="1"/>
</dbReference>
<dbReference type="InterPro" id="IPR002123">
    <property type="entry name" value="Plipid/glycerol_acylTrfase"/>
</dbReference>
<evidence type="ECO:0000256" key="2">
    <source>
        <dbReference type="ARBA" id="ARBA00022516"/>
    </source>
</evidence>
<evidence type="ECO:0000256" key="4">
    <source>
        <dbReference type="ARBA" id="ARBA00023098"/>
    </source>
</evidence>